<name>A0A4Q0I085_9FIRM</name>
<protein>
    <submittedName>
        <fullName evidence="2">Uncharacterized protein</fullName>
    </submittedName>
</protein>
<organism evidence="2 3">
    <name type="scientific">Acetivibrio mesophilus</name>
    <dbReference type="NCBI Taxonomy" id="2487273"/>
    <lineage>
        <taxon>Bacteria</taxon>
        <taxon>Bacillati</taxon>
        <taxon>Bacillota</taxon>
        <taxon>Clostridia</taxon>
        <taxon>Eubacteriales</taxon>
        <taxon>Oscillospiraceae</taxon>
        <taxon>Acetivibrio</taxon>
    </lineage>
</organism>
<dbReference type="OrthoDB" id="2112909at2"/>
<dbReference type="AlphaFoldDB" id="A0A4Q0I085"/>
<keyword evidence="1" id="KW-0812">Transmembrane</keyword>
<sequence length="73" mass="8324">MIFIILIYAFIIIINVPGLLKRKEWRELTAFSILYVIALVLGLMYVLDIPIPSPMKGLQHLIVDILGIEYPQG</sequence>
<accession>A0A4Q0I085</accession>
<dbReference type="EMBL" id="RLII01000052">
    <property type="protein sequence ID" value="RXE57600.1"/>
    <property type="molecule type" value="Genomic_DNA"/>
</dbReference>
<evidence type="ECO:0000313" key="2">
    <source>
        <dbReference type="EMBL" id="RXE57600.1"/>
    </source>
</evidence>
<feature type="transmembrane region" description="Helical" evidence="1">
    <location>
        <begin position="28"/>
        <end position="47"/>
    </location>
</feature>
<evidence type="ECO:0000313" key="3">
    <source>
        <dbReference type="Proteomes" id="UP000289166"/>
    </source>
</evidence>
<dbReference type="RefSeq" id="WP_128706551.1">
    <property type="nucleotide sequence ID" value="NZ_RLII01000052.1"/>
</dbReference>
<evidence type="ECO:0000256" key="1">
    <source>
        <dbReference type="SAM" id="Phobius"/>
    </source>
</evidence>
<reference evidence="3" key="1">
    <citation type="submission" date="2018-11" db="EMBL/GenBank/DDBJ databases">
        <title>Genome sequencing of a novel mesophilic and cellulolytic organism within the genus Hungateiclostridium.</title>
        <authorList>
            <person name="Rettenmaier R."/>
            <person name="Liebl W."/>
            <person name="Zverlov V."/>
        </authorList>
    </citation>
    <scope>NUCLEOTIDE SEQUENCE [LARGE SCALE GENOMIC DNA]</scope>
    <source>
        <strain evidence="3">N2K1</strain>
    </source>
</reference>
<dbReference type="Proteomes" id="UP000289166">
    <property type="component" value="Unassembled WGS sequence"/>
</dbReference>
<gene>
    <name evidence="2" type="ORF">EFD62_16845</name>
</gene>
<proteinExistence type="predicted"/>
<keyword evidence="1" id="KW-1133">Transmembrane helix</keyword>
<comment type="caution">
    <text evidence="2">The sequence shown here is derived from an EMBL/GenBank/DDBJ whole genome shotgun (WGS) entry which is preliminary data.</text>
</comment>
<keyword evidence="3" id="KW-1185">Reference proteome</keyword>
<keyword evidence="1" id="KW-0472">Membrane</keyword>